<name>A0A7V3ZHT2_DICTH</name>
<comment type="caution">
    <text evidence="11">The sequence shown here is derived from an EMBL/GenBank/DDBJ whole genome shotgun (WGS) entry which is preliminary data.</text>
</comment>
<dbReference type="PANTHER" id="PTHR45947">
    <property type="entry name" value="SULFOQUINOVOSYL TRANSFERASE SQD2"/>
    <property type="match status" value="1"/>
</dbReference>
<dbReference type="Pfam" id="PF00534">
    <property type="entry name" value="Glycos_transf_1"/>
    <property type="match status" value="1"/>
</dbReference>
<feature type="domain" description="Glycosyl transferase family 1" evidence="9">
    <location>
        <begin position="198"/>
        <end position="370"/>
    </location>
</feature>
<dbReference type="PANTHER" id="PTHR45947:SF3">
    <property type="entry name" value="SULFOQUINOVOSYL TRANSFERASE SQD2"/>
    <property type="match status" value="1"/>
</dbReference>
<evidence type="ECO:0000259" key="9">
    <source>
        <dbReference type="Pfam" id="PF00534"/>
    </source>
</evidence>
<keyword evidence="7" id="KW-0472">Membrane</keyword>
<dbReference type="GO" id="GO:0005886">
    <property type="term" value="C:plasma membrane"/>
    <property type="evidence" value="ECO:0007669"/>
    <property type="project" value="UniProtKB-SubCell"/>
</dbReference>
<dbReference type="InterPro" id="IPR028098">
    <property type="entry name" value="Glyco_trans_4-like_N"/>
</dbReference>
<comment type="pathway">
    <text evidence="2">Protein modification; protein glycosylation.</text>
</comment>
<dbReference type="Pfam" id="PF13439">
    <property type="entry name" value="Glyco_transf_4"/>
    <property type="match status" value="1"/>
</dbReference>
<comment type="catalytic activity">
    <reaction evidence="8">
        <text>L-seryl-[protein] + UDP-N-acetyl-alpha-D-glucosamine = 3-O-[N-acetyl-alpha-D-glucosaminyl]-L-seryl-[protein] + UDP + H(+)</text>
        <dbReference type="Rhea" id="RHEA:59872"/>
        <dbReference type="Rhea" id="RHEA-COMP:9863"/>
        <dbReference type="Rhea" id="RHEA-COMP:15471"/>
        <dbReference type="ChEBI" id="CHEBI:15378"/>
        <dbReference type="ChEBI" id="CHEBI:29999"/>
        <dbReference type="ChEBI" id="CHEBI:57705"/>
        <dbReference type="ChEBI" id="CHEBI:58223"/>
        <dbReference type="ChEBI" id="CHEBI:143279"/>
    </reaction>
</comment>
<keyword evidence="5 11" id="KW-0808">Transferase</keyword>
<dbReference type="Gene3D" id="3.40.50.2000">
    <property type="entry name" value="Glycogen Phosphorylase B"/>
    <property type="match status" value="2"/>
</dbReference>
<keyword evidence="6" id="KW-0547">Nucleotide-binding</keyword>
<keyword evidence="3" id="KW-1003">Cell membrane</keyword>
<protein>
    <submittedName>
        <fullName evidence="11">Glycosyltransferase family 4 protein</fullName>
    </submittedName>
</protein>
<dbReference type="GO" id="GO:0000166">
    <property type="term" value="F:nucleotide binding"/>
    <property type="evidence" value="ECO:0007669"/>
    <property type="project" value="UniProtKB-KW"/>
</dbReference>
<dbReference type="InterPro" id="IPR001296">
    <property type="entry name" value="Glyco_trans_1"/>
</dbReference>
<proteinExistence type="predicted"/>
<evidence type="ECO:0000256" key="1">
    <source>
        <dbReference type="ARBA" id="ARBA00004236"/>
    </source>
</evidence>
<dbReference type="SUPFAM" id="SSF53756">
    <property type="entry name" value="UDP-Glycosyltransferase/glycogen phosphorylase"/>
    <property type="match status" value="1"/>
</dbReference>
<comment type="subcellular location">
    <subcellularLocation>
        <location evidence="1">Cell membrane</location>
    </subcellularLocation>
</comment>
<reference evidence="11" key="1">
    <citation type="journal article" date="2020" name="mSystems">
        <title>Genome- and Community-Level Interaction Insights into Carbon Utilization and Element Cycling Functions of Hydrothermarchaeota in Hydrothermal Sediment.</title>
        <authorList>
            <person name="Zhou Z."/>
            <person name="Liu Y."/>
            <person name="Xu W."/>
            <person name="Pan J."/>
            <person name="Luo Z.H."/>
            <person name="Li M."/>
        </authorList>
    </citation>
    <scope>NUCLEOTIDE SEQUENCE [LARGE SCALE GENOMIC DNA]</scope>
    <source>
        <strain evidence="11">SpSt-70</strain>
    </source>
</reference>
<evidence type="ECO:0000259" key="10">
    <source>
        <dbReference type="Pfam" id="PF13439"/>
    </source>
</evidence>
<evidence type="ECO:0000256" key="3">
    <source>
        <dbReference type="ARBA" id="ARBA00022475"/>
    </source>
</evidence>
<evidence type="ECO:0000313" key="11">
    <source>
        <dbReference type="EMBL" id="HGK23261.1"/>
    </source>
</evidence>
<evidence type="ECO:0000256" key="8">
    <source>
        <dbReference type="ARBA" id="ARBA00052053"/>
    </source>
</evidence>
<dbReference type="InterPro" id="IPR050194">
    <property type="entry name" value="Glycosyltransferase_grp1"/>
</dbReference>
<keyword evidence="4" id="KW-0963">Cytoplasm</keyword>
<evidence type="ECO:0000256" key="4">
    <source>
        <dbReference type="ARBA" id="ARBA00022490"/>
    </source>
</evidence>
<sequence>MKIAFFSDTYIPQKNGVATSLNFLKKTLEEENHSIYLFIPNIPNLPKEKNIYTLPSITFPFQKEHRIALPYSLKYDFMIKKINPHVIHIHSPFSLGIFGLYEGKRIKRPIIHTYHTLLPDYAYYVWDHFPNFIKQNIIDEEKARKIAIWISREYCNHSDLVIAPSTKIKRLLKEFGVKKPIEVLPNGIDLDKFRKIPKNEARKDLNLPLNAVLLLFVGRLGKEKNIEFLIEVLEIIKNNTDKLIYLVIVGDNPDKRVMEELKNKAKALNVYDRTIFTGYLDYDKVIKAYYASDIFVFSSITETQGLVILEAMAAGLPVVAIEDAAISDFVKNGTNGFLIPNNQEAKKIFSEKVINLIENRDLYEKISINALENSKLFHIKILNKKLLSLYEDLIKEYNI</sequence>
<dbReference type="EMBL" id="DTDV01000007">
    <property type="protein sequence ID" value="HGK23261.1"/>
    <property type="molecule type" value="Genomic_DNA"/>
</dbReference>
<gene>
    <name evidence="11" type="ORF">ENU78_02250</name>
</gene>
<dbReference type="GO" id="GO:0016757">
    <property type="term" value="F:glycosyltransferase activity"/>
    <property type="evidence" value="ECO:0007669"/>
    <property type="project" value="InterPro"/>
</dbReference>
<feature type="domain" description="Glycosyltransferase subfamily 4-like N-terminal" evidence="10">
    <location>
        <begin position="15"/>
        <end position="192"/>
    </location>
</feature>
<accession>A0A7V3ZHT2</accession>
<organism evidence="11">
    <name type="scientific">Dictyoglomus thermophilum</name>
    <dbReference type="NCBI Taxonomy" id="14"/>
    <lineage>
        <taxon>Bacteria</taxon>
        <taxon>Pseudomonadati</taxon>
        <taxon>Dictyoglomota</taxon>
        <taxon>Dictyoglomia</taxon>
        <taxon>Dictyoglomales</taxon>
        <taxon>Dictyoglomaceae</taxon>
        <taxon>Dictyoglomus</taxon>
    </lineage>
</organism>
<dbReference type="AlphaFoldDB" id="A0A7V3ZHT2"/>
<dbReference type="GO" id="GO:0017122">
    <property type="term" value="C:protein N-acetylglucosaminyltransferase complex"/>
    <property type="evidence" value="ECO:0007669"/>
    <property type="project" value="UniProtKB-ARBA"/>
</dbReference>
<dbReference type="FunFam" id="3.40.50.2000:FF:000196">
    <property type="entry name" value="UDP-N-acetylglucosamine--peptide N-acetylglucosaminyltransferase GtfA subunit"/>
    <property type="match status" value="1"/>
</dbReference>
<evidence type="ECO:0000256" key="5">
    <source>
        <dbReference type="ARBA" id="ARBA00022679"/>
    </source>
</evidence>
<evidence type="ECO:0000256" key="6">
    <source>
        <dbReference type="ARBA" id="ARBA00022741"/>
    </source>
</evidence>
<evidence type="ECO:0000256" key="7">
    <source>
        <dbReference type="ARBA" id="ARBA00023136"/>
    </source>
</evidence>
<evidence type="ECO:0000256" key="2">
    <source>
        <dbReference type="ARBA" id="ARBA00004922"/>
    </source>
</evidence>
<dbReference type="CDD" id="cd03817">
    <property type="entry name" value="GT4_UGDG-like"/>
    <property type="match status" value="1"/>
</dbReference>